<evidence type="ECO:0000313" key="1">
    <source>
        <dbReference type="EMBL" id="JAH49214.1"/>
    </source>
</evidence>
<reference evidence="1" key="1">
    <citation type="submission" date="2014-11" db="EMBL/GenBank/DDBJ databases">
        <authorList>
            <person name="Amaro Gonzalez C."/>
        </authorList>
    </citation>
    <scope>NUCLEOTIDE SEQUENCE</scope>
</reference>
<dbReference type="AlphaFoldDB" id="A0A0E9T6B0"/>
<organism evidence="1">
    <name type="scientific">Anguilla anguilla</name>
    <name type="common">European freshwater eel</name>
    <name type="synonym">Muraena anguilla</name>
    <dbReference type="NCBI Taxonomy" id="7936"/>
    <lineage>
        <taxon>Eukaryota</taxon>
        <taxon>Metazoa</taxon>
        <taxon>Chordata</taxon>
        <taxon>Craniata</taxon>
        <taxon>Vertebrata</taxon>
        <taxon>Euteleostomi</taxon>
        <taxon>Actinopterygii</taxon>
        <taxon>Neopterygii</taxon>
        <taxon>Teleostei</taxon>
        <taxon>Anguilliformes</taxon>
        <taxon>Anguillidae</taxon>
        <taxon>Anguilla</taxon>
    </lineage>
</organism>
<sequence length="28" mass="3424">MNKLKCINVLYYFFKTKTSKKKIEIDIN</sequence>
<proteinExistence type="predicted"/>
<protein>
    <submittedName>
        <fullName evidence="1">Uncharacterized protein</fullName>
    </submittedName>
</protein>
<dbReference type="EMBL" id="GBXM01059363">
    <property type="protein sequence ID" value="JAH49214.1"/>
    <property type="molecule type" value="Transcribed_RNA"/>
</dbReference>
<reference evidence="1" key="2">
    <citation type="journal article" date="2015" name="Fish Shellfish Immunol.">
        <title>Early steps in the European eel (Anguilla anguilla)-Vibrio vulnificus interaction in the gills: Role of the RtxA13 toxin.</title>
        <authorList>
            <person name="Callol A."/>
            <person name="Pajuelo D."/>
            <person name="Ebbesson L."/>
            <person name="Teles M."/>
            <person name="MacKenzie S."/>
            <person name="Amaro C."/>
        </authorList>
    </citation>
    <scope>NUCLEOTIDE SEQUENCE</scope>
</reference>
<accession>A0A0E9T6B0</accession>
<name>A0A0E9T6B0_ANGAN</name>